<comment type="caution">
    <text evidence="12">The sequence shown here is derived from an EMBL/GenBank/DDBJ whole genome shotgun (WGS) entry which is preliminary data.</text>
</comment>
<keyword evidence="6 10" id="KW-0472">Membrane</keyword>
<evidence type="ECO:0000259" key="11">
    <source>
        <dbReference type="PROSITE" id="PS51202"/>
    </source>
</evidence>
<dbReference type="InterPro" id="IPR014743">
    <property type="entry name" value="Cl-channel_core"/>
</dbReference>
<dbReference type="RefSeq" id="WP_189643029.1">
    <property type="nucleotide sequence ID" value="NZ_BNAL01000016.1"/>
</dbReference>
<feature type="transmembrane region" description="Helical" evidence="10">
    <location>
        <begin position="79"/>
        <end position="96"/>
    </location>
</feature>
<keyword evidence="4 10" id="KW-1133">Transmembrane helix</keyword>
<feature type="transmembrane region" description="Helical" evidence="10">
    <location>
        <begin position="278"/>
        <end position="300"/>
    </location>
</feature>
<evidence type="ECO:0000256" key="1">
    <source>
        <dbReference type="ARBA" id="ARBA00004141"/>
    </source>
</evidence>
<dbReference type="InterPro" id="IPR006037">
    <property type="entry name" value="RCK_C"/>
</dbReference>
<sequence>MHLPVLSQFSRQNVLRRWQSARLVLLSVAGGVMTGLLAAALRLMLEALGRAATSITGYAPPGTPGEGGLMISFSSPQNFGLLLLPVLGALYVWLMPRDGTPLNQMVRIGLGKRSDADQRWALDSEVQSLSAAALASAGGLLVGRDAAFAALGRLGTRLLALLTPLSASEHRSLVLAGTAAGLGAVLHAPLAAAVLVAEVLYRRFEFEYEVLMSCVLAAVTGYAVYGLFFGFHPLFVPPSLESLSWSDLLPGLAVTLAATAAAWLALRLSTRLPQPRTAAARVAAGAAFGALSAGLVLLAGPQMLGDGSGWLGLGLSGMLDGAALEAAGWRWLLLTLGAGLAFGAGVLPGAAIGGLLGAALSGMLGGDPALGTLLGAAAFITVTHNIPVAATLLVMAWGGDAALPAALLATGLAHMLSGETGLLPAQVAGRSKRSEEADAAALVLAEVSRRPAQAGAGEGDPYQDRELYRRPVPSSWGGVAVGQLALPPSVEVVGLVRDGEILLPRRSQRLLRGDEVMLLARPDAYTALDALLELPELK</sequence>
<dbReference type="Proteomes" id="UP000632154">
    <property type="component" value="Unassembled WGS sequence"/>
</dbReference>
<name>A0ABQ3K5U5_9DEIO</name>
<feature type="domain" description="RCK C-terminal" evidence="11">
    <location>
        <begin position="452"/>
        <end position="534"/>
    </location>
</feature>
<feature type="transmembrane region" description="Helical" evidence="10">
    <location>
        <begin position="372"/>
        <end position="397"/>
    </location>
</feature>
<evidence type="ECO:0000313" key="12">
    <source>
        <dbReference type="EMBL" id="GHG03310.1"/>
    </source>
</evidence>
<dbReference type="InterPro" id="IPR001807">
    <property type="entry name" value="ClC"/>
</dbReference>
<dbReference type="EMBL" id="BNAL01000016">
    <property type="protein sequence ID" value="GHG03310.1"/>
    <property type="molecule type" value="Genomic_DNA"/>
</dbReference>
<evidence type="ECO:0000256" key="7">
    <source>
        <dbReference type="ARBA" id="ARBA00023173"/>
    </source>
</evidence>
<protein>
    <recommendedName>
        <fullName evidence="11">RCK C-terminal domain-containing protein</fullName>
    </recommendedName>
</protein>
<keyword evidence="2" id="KW-0813">Transport</keyword>
<dbReference type="PANTHER" id="PTHR43427:SF6">
    <property type="entry name" value="CHLORIDE CHANNEL PROTEIN CLC-E"/>
    <property type="match status" value="1"/>
</dbReference>
<reference evidence="13" key="1">
    <citation type="journal article" date="2019" name="Int. J. Syst. Evol. Microbiol.">
        <title>The Global Catalogue of Microorganisms (GCM) 10K type strain sequencing project: providing services to taxonomists for standard genome sequencing and annotation.</title>
        <authorList>
            <consortium name="The Broad Institute Genomics Platform"/>
            <consortium name="The Broad Institute Genome Sequencing Center for Infectious Disease"/>
            <person name="Wu L."/>
            <person name="Ma J."/>
        </authorList>
    </citation>
    <scope>NUCLEOTIDE SEQUENCE [LARGE SCALE GENOMIC DNA]</scope>
    <source>
        <strain evidence="13">CGMCC 1.18439</strain>
    </source>
</reference>
<feature type="transmembrane region" description="Helical" evidence="10">
    <location>
        <begin position="208"/>
        <end position="228"/>
    </location>
</feature>
<dbReference type="Gene3D" id="1.10.3080.10">
    <property type="entry name" value="Clc chloride channel"/>
    <property type="match status" value="1"/>
</dbReference>
<proteinExistence type="predicted"/>
<evidence type="ECO:0000256" key="8">
    <source>
        <dbReference type="ARBA" id="ARBA00023214"/>
    </source>
</evidence>
<dbReference type="SUPFAM" id="SSF81340">
    <property type="entry name" value="Clc chloride channel"/>
    <property type="match status" value="1"/>
</dbReference>
<organism evidence="12 13">
    <name type="scientific">Deinococcus piscis</name>
    <dbReference type="NCBI Taxonomy" id="394230"/>
    <lineage>
        <taxon>Bacteria</taxon>
        <taxon>Thermotogati</taxon>
        <taxon>Deinococcota</taxon>
        <taxon>Deinococci</taxon>
        <taxon>Deinococcales</taxon>
        <taxon>Deinococcaceae</taxon>
        <taxon>Deinococcus</taxon>
    </lineage>
</organism>
<feature type="transmembrane region" description="Helical" evidence="10">
    <location>
        <begin position="173"/>
        <end position="196"/>
    </location>
</feature>
<dbReference type="PANTHER" id="PTHR43427">
    <property type="entry name" value="CHLORIDE CHANNEL PROTEIN CLC-E"/>
    <property type="match status" value="1"/>
</dbReference>
<evidence type="ECO:0000256" key="5">
    <source>
        <dbReference type="ARBA" id="ARBA00023065"/>
    </source>
</evidence>
<keyword evidence="3 10" id="KW-0812">Transmembrane</keyword>
<dbReference type="Pfam" id="PF00654">
    <property type="entry name" value="Voltage_CLC"/>
    <property type="match status" value="1"/>
</dbReference>
<dbReference type="Gene3D" id="3.30.70.1450">
    <property type="entry name" value="Regulator of K+ conductance, C-terminal domain"/>
    <property type="match status" value="1"/>
</dbReference>
<keyword evidence="7" id="KW-0869">Chloride channel</keyword>
<keyword evidence="5" id="KW-0406">Ion transport</keyword>
<dbReference type="SUPFAM" id="SSF116726">
    <property type="entry name" value="TrkA C-terminal domain-like"/>
    <property type="match status" value="1"/>
</dbReference>
<evidence type="ECO:0000256" key="4">
    <source>
        <dbReference type="ARBA" id="ARBA00022989"/>
    </source>
</evidence>
<keyword evidence="8" id="KW-0868">Chloride</keyword>
<comment type="subcellular location">
    <subcellularLocation>
        <location evidence="1">Membrane</location>
        <topology evidence="1">Multi-pass membrane protein</topology>
    </subcellularLocation>
</comment>
<evidence type="ECO:0000256" key="10">
    <source>
        <dbReference type="SAM" id="Phobius"/>
    </source>
</evidence>
<feature type="transmembrane region" description="Helical" evidence="10">
    <location>
        <begin position="331"/>
        <end position="360"/>
    </location>
</feature>
<keyword evidence="9" id="KW-0407">Ion channel</keyword>
<keyword evidence="13" id="KW-1185">Reference proteome</keyword>
<dbReference type="Pfam" id="PF02080">
    <property type="entry name" value="TrkA_C"/>
    <property type="match status" value="1"/>
</dbReference>
<dbReference type="InterPro" id="IPR050368">
    <property type="entry name" value="ClC-type_chloride_channel"/>
</dbReference>
<accession>A0ABQ3K5U5</accession>
<dbReference type="PROSITE" id="PS51202">
    <property type="entry name" value="RCK_C"/>
    <property type="match status" value="1"/>
</dbReference>
<evidence type="ECO:0000256" key="2">
    <source>
        <dbReference type="ARBA" id="ARBA00022448"/>
    </source>
</evidence>
<evidence type="ECO:0000256" key="9">
    <source>
        <dbReference type="ARBA" id="ARBA00023303"/>
    </source>
</evidence>
<evidence type="ECO:0000256" key="6">
    <source>
        <dbReference type="ARBA" id="ARBA00023136"/>
    </source>
</evidence>
<evidence type="ECO:0000313" key="13">
    <source>
        <dbReference type="Proteomes" id="UP000632154"/>
    </source>
</evidence>
<feature type="transmembrane region" description="Helical" evidence="10">
    <location>
        <begin position="248"/>
        <end position="266"/>
    </location>
</feature>
<feature type="transmembrane region" description="Helical" evidence="10">
    <location>
        <begin position="20"/>
        <end position="41"/>
    </location>
</feature>
<feature type="transmembrane region" description="Helical" evidence="10">
    <location>
        <begin position="403"/>
        <end position="423"/>
    </location>
</feature>
<gene>
    <name evidence="12" type="ORF">GCM10017783_14670</name>
</gene>
<dbReference type="InterPro" id="IPR036721">
    <property type="entry name" value="RCK_C_sf"/>
</dbReference>
<evidence type="ECO:0000256" key="3">
    <source>
        <dbReference type="ARBA" id="ARBA00022692"/>
    </source>
</evidence>